<dbReference type="PANTHER" id="PTHR30203">
    <property type="entry name" value="OUTER MEMBRANE CATION EFFLUX PROTEIN"/>
    <property type="match status" value="1"/>
</dbReference>
<evidence type="ECO:0000256" key="1">
    <source>
        <dbReference type="ARBA" id="ARBA00004370"/>
    </source>
</evidence>
<comment type="subcellular location">
    <subcellularLocation>
        <location evidence="9">Cell membrane</location>
        <topology evidence="9">Lipid-anchor</topology>
    </subcellularLocation>
    <subcellularLocation>
        <location evidence="1">Membrane</location>
    </subcellularLocation>
</comment>
<keyword evidence="7 9" id="KW-0564">Palmitate</keyword>
<dbReference type="InterPro" id="IPR010131">
    <property type="entry name" value="MdtP/NodT-like"/>
</dbReference>
<comment type="similarity">
    <text evidence="2 9">Belongs to the outer membrane factor (OMF) (TC 1.B.17) family.</text>
</comment>
<proteinExistence type="inferred from homology"/>
<dbReference type="Gene3D" id="1.20.1600.10">
    <property type="entry name" value="Outer membrane efflux proteins (OEP)"/>
    <property type="match status" value="1"/>
</dbReference>
<evidence type="ECO:0000313" key="10">
    <source>
        <dbReference type="EMBL" id="MFC3100621.1"/>
    </source>
</evidence>
<keyword evidence="3 9" id="KW-1134">Transmembrane beta strand</keyword>
<keyword evidence="4 9" id="KW-0812">Transmembrane</keyword>
<gene>
    <name evidence="10" type="ORF">ACFODK_06965</name>
</gene>
<dbReference type="Proteomes" id="UP001595378">
    <property type="component" value="Unassembled WGS sequence"/>
</dbReference>
<dbReference type="EMBL" id="JBHRSU010000021">
    <property type="protein sequence ID" value="MFC3100621.1"/>
    <property type="molecule type" value="Genomic_DNA"/>
</dbReference>
<organism evidence="10 11">
    <name type="scientific">Alteraurantiacibacter lauratis</name>
    <dbReference type="NCBI Taxonomy" id="2054627"/>
    <lineage>
        <taxon>Bacteria</taxon>
        <taxon>Pseudomonadati</taxon>
        <taxon>Pseudomonadota</taxon>
        <taxon>Alphaproteobacteria</taxon>
        <taxon>Sphingomonadales</taxon>
        <taxon>Erythrobacteraceae</taxon>
        <taxon>Alteraurantiacibacter</taxon>
    </lineage>
</organism>
<dbReference type="InterPro" id="IPR003423">
    <property type="entry name" value="OMP_efflux"/>
</dbReference>
<evidence type="ECO:0000256" key="2">
    <source>
        <dbReference type="ARBA" id="ARBA00007613"/>
    </source>
</evidence>
<dbReference type="NCBIfam" id="TIGR01845">
    <property type="entry name" value="outer_NodT"/>
    <property type="match status" value="1"/>
</dbReference>
<evidence type="ECO:0000256" key="3">
    <source>
        <dbReference type="ARBA" id="ARBA00022452"/>
    </source>
</evidence>
<dbReference type="Pfam" id="PF02321">
    <property type="entry name" value="OEP"/>
    <property type="match status" value="2"/>
</dbReference>
<keyword evidence="6 9" id="KW-0472">Membrane</keyword>
<evidence type="ECO:0000256" key="6">
    <source>
        <dbReference type="ARBA" id="ARBA00023136"/>
    </source>
</evidence>
<comment type="caution">
    <text evidence="10">The sequence shown here is derived from an EMBL/GenBank/DDBJ whole genome shotgun (WGS) entry which is preliminary data.</text>
</comment>
<dbReference type="Gene3D" id="2.20.200.10">
    <property type="entry name" value="Outer membrane efflux proteins (OEP)"/>
    <property type="match status" value="1"/>
</dbReference>
<evidence type="ECO:0000256" key="5">
    <source>
        <dbReference type="ARBA" id="ARBA00022729"/>
    </source>
</evidence>
<accession>A0ABV7EGC1</accession>
<keyword evidence="5" id="KW-0732">Signal</keyword>
<keyword evidence="8 9" id="KW-0449">Lipoprotein</keyword>
<reference evidence="11" key="1">
    <citation type="journal article" date="2019" name="Int. J. Syst. Evol. Microbiol.">
        <title>The Global Catalogue of Microorganisms (GCM) 10K type strain sequencing project: providing services to taxonomists for standard genome sequencing and annotation.</title>
        <authorList>
            <consortium name="The Broad Institute Genomics Platform"/>
            <consortium name="The Broad Institute Genome Sequencing Center for Infectious Disease"/>
            <person name="Wu L."/>
            <person name="Ma J."/>
        </authorList>
    </citation>
    <scope>NUCLEOTIDE SEQUENCE [LARGE SCALE GENOMIC DNA]</scope>
    <source>
        <strain evidence="11">KCTC 52606</strain>
    </source>
</reference>
<keyword evidence="11" id="KW-1185">Reference proteome</keyword>
<evidence type="ECO:0000256" key="8">
    <source>
        <dbReference type="ARBA" id="ARBA00023288"/>
    </source>
</evidence>
<name>A0ABV7EGC1_9SPHN</name>
<evidence type="ECO:0000256" key="9">
    <source>
        <dbReference type="RuleBase" id="RU362097"/>
    </source>
</evidence>
<sequence>MMRTAILVMGLVLSGCASLPQLDPPPALRDPAGLAGAAVLAAYEGDFPTDRWWLMLGDPVLDQLVGEGLAASPDMAGAAARARRAAAFQDQAQAALLPTLAAEASGAGVRISQNQGFPPGLIPGSLLSRGRIAALAEFDLDLWGRKRSALAAATSAAQAAQADMAQARLLLISAIVAAYIDLDQLFARRSLAEAALDIARQEQALVASRAAQGLENNAATSRAESQASRAELELAAIDEAIALSRNALAALAGAGPDRGLVIVRPTLAEPRSLALPANLPVDLVGRRPDLVAARLRAESAAAGIGVARANFYPDINLAALVGLEAIGIDNLFSGSSLIANVGPALRLPLFDGGAARAGYRSARAEYDEAVSQYNAVLIDAVRQVADAVASKRSLVDQIGAARRAADGAQASLSVASERYAAGLVDRRSVLAAERELIVARAALVALNSRNHQADAALAVALGGGFMADSASTSEPER</sequence>
<dbReference type="PANTHER" id="PTHR30203:SF20">
    <property type="entry name" value="MULTIDRUG RESISTANCE OUTER MEMBRANE PROTEIN MDTP-RELATED"/>
    <property type="match status" value="1"/>
</dbReference>
<evidence type="ECO:0000256" key="7">
    <source>
        <dbReference type="ARBA" id="ARBA00023139"/>
    </source>
</evidence>
<evidence type="ECO:0000313" key="11">
    <source>
        <dbReference type="Proteomes" id="UP001595378"/>
    </source>
</evidence>
<evidence type="ECO:0000256" key="4">
    <source>
        <dbReference type="ARBA" id="ARBA00022692"/>
    </source>
</evidence>
<dbReference type="SUPFAM" id="SSF56954">
    <property type="entry name" value="Outer membrane efflux proteins (OEP)"/>
    <property type="match status" value="1"/>
</dbReference>
<protein>
    <submittedName>
        <fullName evidence="10">Efflux transporter outer membrane subunit</fullName>
    </submittedName>
</protein>
<dbReference type="RefSeq" id="WP_336920639.1">
    <property type="nucleotide sequence ID" value="NZ_JBANRN010000023.1"/>
</dbReference>
<dbReference type="PROSITE" id="PS51257">
    <property type="entry name" value="PROKAR_LIPOPROTEIN"/>
    <property type="match status" value="1"/>
</dbReference>